<accession>A0A0C5K8N9</accession>
<proteinExistence type="predicted"/>
<keyword evidence="7" id="KW-0464">Manganese</keyword>
<dbReference type="EMBL" id="KP339049">
    <property type="protein sequence ID" value="AJP61333.2"/>
    <property type="molecule type" value="Genomic_DNA"/>
</dbReference>
<dbReference type="RefSeq" id="YP_009218227.2">
    <property type="nucleotide sequence ID" value="NC_029009.1"/>
</dbReference>
<dbReference type="KEGG" id="vg:26644337"/>
<dbReference type="InterPro" id="IPR001233">
    <property type="entry name" value="RtcB"/>
</dbReference>
<dbReference type="PANTHER" id="PTHR43749:SF2">
    <property type="entry name" value="RNA-SPLICING LIGASE RTCB"/>
    <property type="match status" value="1"/>
</dbReference>
<evidence type="ECO:0000256" key="6">
    <source>
        <dbReference type="ARBA" id="ARBA00023134"/>
    </source>
</evidence>
<dbReference type="GO" id="GO:0006396">
    <property type="term" value="P:RNA processing"/>
    <property type="evidence" value="ECO:0007669"/>
    <property type="project" value="InterPro"/>
</dbReference>
<reference evidence="9 10" key="1">
    <citation type="journal article" date="2015" name="Appl. Environ. Microbiol.">
        <title>Targeting Enterococcus faecalis Biofilms with Phage Therapy.</title>
        <authorList>
            <person name="Khalifa L."/>
            <person name="Brosh Y."/>
            <person name="Gelman D."/>
            <person name="Coppenhagen-Glazer S."/>
            <person name="Beyth S."/>
            <person name="Poradosu-Cohen R."/>
            <person name="Que Y.A."/>
            <person name="Beyth N."/>
            <person name="Hazan R."/>
        </authorList>
    </citation>
    <scope>NUCLEOTIDE SEQUENCE [LARGE SCALE GENOMIC DNA]</scope>
</reference>
<comment type="cofactor">
    <cofactor evidence="1">
        <name>Mn(2+)</name>
        <dbReference type="ChEBI" id="CHEBI:29035"/>
    </cofactor>
</comment>
<dbReference type="InterPro" id="IPR052915">
    <property type="entry name" value="RtcB-like"/>
</dbReference>
<dbReference type="OrthoDB" id="5540at10239"/>
<keyword evidence="3" id="KW-0436">Ligase</keyword>
<protein>
    <recommendedName>
        <fullName evidence="2">3'-phosphate/5'-hydroxy nucleic acid ligase</fullName>
        <ecNumber evidence="2">6.5.1.8</ecNumber>
    </recommendedName>
</protein>
<keyword evidence="10" id="KW-1185">Reference proteome</keyword>
<dbReference type="EC" id="6.5.1.8" evidence="2"/>
<keyword evidence="5" id="KW-0547">Nucleotide-binding</keyword>
<dbReference type="GO" id="GO:0006281">
    <property type="term" value="P:DNA repair"/>
    <property type="evidence" value="ECO:0007669"/>
    <property type="project" value="TreeGrafter"/>
</dbReference>
<evidence type="ECO:0000256" key="7">
    <source>
        <dbReference type="ARBA" id="ARBA00023211"/>
    </source>
</evidence>
<evidence type="ECO:0000256" key="1">
    <source>
        <dbReference type="ARBA" id="ARBA00001936"/>
    </source>
</evidence>
<evidence type="ECO:0000256" key="3">
    <source>
        <dbReference type="ARBA" id="ARBA00022598"/>
    </source>
</evidence>
<keyword evidence="4" id="KW-0479">Metal-binding</keyword>
<comment type="catalytic activity">
    <reaction evidence="8">
        <text>a 3'-end 3'-phospho-ribonucleotide-RNA + a 5'-end dephospho-ribonucleoside-RNA + GTP = a ribonucleotidyl-ribonucleotide-RNA + GMP + diphosphate</text>
        <dbReference type="Rhea" id="RHEA:68076"/>
        <dbReference type="Rhea" id="RHEA-COMP:10463"/>
        <dbReference type="Rhea" id="RHEA-COMP:13936"/>
        <dbReference type="Rhea" id="RHEA-COMP:17355"/>
        <dbReference type="ChEBI" id="CHEBI:33019"/>
        <dbReference type="ChEBI" id="CHEBI:37565"/>
        <dbReference type="ChEBI" id="CHEBI:58115"/>
        <dbReference type="ChEBI" id="CHEBI:83062"/>
        <dbReference type="ChEBI" id="CHEBI:138284"/>
        <dbReference type="ChEBI" id="CHEBI:173118"/>
        <dbReference type="EC" id="6.5.1.8"/>
    </reaction>
</comment>
<keyword evidence="6" id="KW-0342">GTP-binding</keyword>
<dbReference type="GeneID" id="26644337"/>
<dbReference type="Gene3D" id="3.90.1860.10">
    <property type="entry name" value="tRNA-splicing ligase RtcB"/>
    <property type="match status" value="1"/>
</dbReference>
<dbReference type="GO" id="GO:0005525">
    <property type="term" value="F:GTP binding"/>
    <property type="evidence" value="ECO:0007669"/>
    <property type="project" value="UniProtKB-KW"/>
</dbReference>
<dbReference type="SUPFAM" id="SSF103365">
    <property type="entry name" value="Hypothetical protein PH1602"/>
    <property type="match status" value="1"/>
</dbReference>
<evidence type="ECO:0000256" key="2">
    <source>
        <dbReference type="ARBA" id="ARBA00012726"/>
    </source>
</evidence>
<sequence>MNNLIELNGKYTDAKMFINTVDEGTIGQVTTMINEPVTDGGIVRIMPDAHYGKGSTVGTTIHYPDGIKRVVPSIVGVDVGCGIMVAQIEKPEDTTDTEWAKLDAVINKVVPSGFNIRENLDELHPTVPNTIKHMLESMTFKGATEEPFIERVTLSLGTLGGGNHFIELSKDDENNYYLLVHTGSRSLGLKVAQYHQKKADLYHERDDKGLATMIETLKQEGRQSEIQEAIKNFKAVNVKPQLPYLEGSAVDDYLNDMQLAQRYAYMNRKTIIDKIVSNMGWTVVDSFDSIHNYIDVASNTIRKGATDAQEGVRLVIPLNMKEGSIIGVGKGNTDWNNSAPHGAGRVLSRSKAKELLDLDEFKQTMSGIYTTSVVQSTLDEAPKAYKNADEIKEIIKDTVDIQKIVKPVYNFKAK</sequence>
<dbReference type="GO" id="GO:0042245">
    <property type="term" value="P:RNA repair"/>
    <property type="evidence" value="ECO:0007669"/>
    <property type="project" value="TreeGrafter"/>
</dbReference>
<evidence type="ECO:0000313" key="10">
    <source>
        <dbReference type="Proteomes" id="UP000032402"/>
    </source>
</evidence>
<dbReference type="GO" id="GO:0170057">
    <property type="term" value="F:RNA ligase (GTP) activity"/>
    <property type="evidence" value="ECO:0007669"/>
    <property type="project" value="UniProtKB-EC"/>
</dbReference>
<dbReference type="PANTHER" id="PTHR43749">
    <property type="entry name" value="RNA-SPLICING LIGASE RTCB"/>
    <property type="match status" value="1"/>
</dbReference>
<dbReference type="Pfam" id="PF01139">
    <property type="entry name" value="RtcB"/>
    <property type="match status" value="1"/>
</dbReference>
<dbReference type="GO" id="GO:0003909">
    <property type="term" value="F:DNA ligase activity"/>
    <property type="evidence" value="ECO:0007669"/>
    <property type="project" value="TreeGrafter"/>
</dbReference>
<name>A0A0C5K8N9_9CAUD</name>
<evidence type="ECO:0000256" key="4">
    <source>
        <dbReference type="ARBA" id="ARBA00022723"/>
    </source>
</evidence>
<dbReference type="GO" id="GO:0030145">
    <property type="term" value="F:manganese ion binding"/>
    <property type="evidence" value="ECO:0007669"/>
    <property type="project" value="TreeGrafter"/>
</dbReference>
<evidence type="ECO:0000313" key="9">
    <source>
        <dbReference type="EMBL" id="AJP61333.2"/>
    </source>
</evidence>
<organism evidence="9 10">
    <name type="scientific">Enterococcus phage EFDG1</name>
    <dbReference type="NCBI Taxonomy" id="1597976"/>
    <lineage>
        <taxon>Viruses</taxon>
        <taxon>Duplodnaviria</taxon>
        <taxon>Heunggongvirae</taxon>
        <taxon>Uroviricota</taxon>
        <taxon>Caudoviricetes</taxon>
        <taxon>Herelleviridae</taxon>
        <taxon>Brockvirinae</taxon>
        <taxon>Schiekvirus</taxon>
        <taxon>Schiekvirus EFDG1</taxon>
    </lineage>
</organism>
<dbReference type="Proteomes" id="UP000032402">
    <property type="component" value="Segment"/>
</dbReference>
<evidence type="ECO:0000256" key="8">
    <source>
        <dbReference type="ARBA" id="ARBA00047746"/>
    </source>
</evidence>
<dbReference type="InterPro" id="IPR036025">
    <property type="entry name" value="RtcB-like_sf"/>
</dbReference>
<evidence type="ECO:0000256" key="5">
    <source>
        <dbReference type="ARBA" id="ARBA00022741"/>
    </source>
</evidence>